<organism evidence="2 3">
    <name type="scientific">Pristionchus pacificus</name>
    <name type="common">Parasitic nematode worm</name>
    <dbReference type="NCBI Taxonomy" id="54126"/>
    <lineage>
        <taxon>Eukaryota</taxon>
        <taxon>Metazoa</taxon>
        <taxon>Ecdysozoa</taxon>
        <taxon>Nematoda</taxon>
        <taxon>Chromadorea</taxon>
        <taxon>Rhabditida</taxon>
        <taxon>Rhabditina</taxon>
        <taxon>Diplogasteromorpha</taxon>
        <taxon>Diplogasteroidea</taxon>
        <taxon>Neodiplogasteridae</taxon>
        <taxon>Pristionchus</taxon>
    </lineage>
</organism>
<dbReference type="AlphaFoldDB" id="A0A2A6B8R4"/>
<dbReference type="PROSITE" id="PS50026">
    <property type="entry name" value="EGF_3"/>
    <property type="match status" value="1"/>
</dbReference>
<accession>A0A2A6B8R4</accession>
<dbReference type="Proteomes" id="UP000005239">
    <property type="component" value="Unassembled WGS sequence"/>
</dbReference>
<evidence type="ECO:0000256" key="1">
    <source>
        <dbReference type="PROSITE-ProRule" id="PRU00076"/>
    </source>
</evidence>
<evidence type="ECO:0000313" key="3">
    <source>
        <dbReference type="Proteomes" id="UP000005239"/>
    </source>
</evidence>
<dbReference type="InterPro" id="IPR000742">
    <property type="entry name" value="EGF"/>
</dbReference>
<dbReference type="SMART" id="SM00181">
    <property type="entry name" value="EGF"/>
    <property type="match status" value="2"/>
</dbReference>
<reference evidence="2" key="2">
    <citation type="submission" date="2022-06" db="UniProtKB">
        <authorList>
            <consortium name="EnsemblMetazoa"/>
        </authorList>
    </citation>
    <scope>IDENTIFICATION</scope>
    <source>
        <strain evidence="2">PS312</strain>
    </source>
</reference>
<protein>
    <submittedName>
        <fullName evidence="2">EGF-like domain-containing protein</fullName>
    </submittedName>
</protein>
<feature type="disulfide bond" evidence="1">
    <location>
        <begin position="114"/>
        <end position="123"/>
    </location>
</feature>
<sequence length="183" mass="20068">AEKGFYKPVSAPATRTRLLAPFKTSPDCAEVKAYPPFPPLPTADCRAIFHDPTSQLCALLGESVYSACTVNKTEYVLGLCEDVMCSNRGTCKDFNQGPGNGDQNVNETATYCECATGWQGVKCDEEIEPDEPNECDDDPCNKEKNLGHLCIRQKALTTRLGHTCICARGRMFSPKYGYCTMMG</sequence>
<dbReference type="PROSITE" id="PS00022">
    <property type="entry name" value="EGF_1"/>
    <property type="match status" value="1"/>
</dbReference>
<dbReference type="Gene3D" id="2.10.25.10">
    <property type="entry name" value="Laminin"/>
    <property type="match status" value="1"/>
</dbReference>
<accession>A0A8R1U5V2</accession>
<dbReference type="PROSITE" id="PS01186">
    <property type="entry name" value="EGF_2"/>
    <property type="match status" value="1"/>
</dbReference>
<keyword evidence="1" id="KW-1015">Disulfide bond</keyword>
<proteinExistence type="predicted"/>
<evidence type="ECO:0000313" key="2">
    <source>
        <dbReference type="EnsemblMetazoa" id="PPA04315.1"/>
    </source>
</evidence>
<name>A0A2A6B8R4_PRIPA</name>
<keyword evidence="3" id="KW-1185">Reference proteome</keyword>
<reference evidence="3" key="1">
    <citation type="journal article" date="2008" name="Nat. Genet.">
        <title>The Pristionchus pacificus genome provides a unique perspective on nematode lifestyle and parasitism.</title>
        <authorList>
            <person name="Dieterich C."/>
            <person name="Clifton S.W."/>
            <person name="Schuster L.N."/>
            <person name="Chinwalla A."/>
            <person name="Delehaunty K."/>
            <person name="Dinkelacker I."/>
            <person name="Fulton L."/>
            <person name="Fulton R."/>
            <person name="Godfrey J."/>
            <person name="Minx P."/>
            <person name="Mitreva M."/>
            <person name="Roeseler W."/>
            <person name="Tian H."/>
            <person name="Witte H."/>
            <person name="Yang S.P."/>
            <person name="Wilson R.K."/>
            <person name="Sommer R.J."/>
        </authorList>
    </citation>
    <scope>NUCLEOTIDE SEQUENCE [LARGE SCALE GENOMIC DNA]</scope>
    <source>
        <strain evidence="3">PS312</strain>
    </source>
</reference>
<gene>
    <name evidence="2" type="primary">WBGene00093869</name>
</gene>
<comment type="caution">
    <text evidence="1">Lacks conserved residue(s) required for the propagation of feature annotation.</text>
</comment>
<dbReference type="EnsemblMetazoa" id="PPA04315.1">
    <property type="protein sequence ID" value="PPA04315.1"/>
    <property type="gene ID" value="WBGene00093869"/>
</dbReference>
<keyword evidence="1" id="KW-0245">EGF-like domain</keyword>